<evidence type="ECO:0000256" key="13">
    <source>
        <dbReference type="ARBA" id="ARBA00023027"/>
    </source>
</evidence>
<organism evidence="20 21">
    <name type="scientific">Tumebacillus amylolyticus</name>
    <dbReference type="NCBI Taxonomy" id="2801339"/>
    <lineage>
        <taxon>Bacteria</taxon>
        <taxon>Bacillati</taxon>
        <taxon>Bacillota</taxon>
        <taxon>Bacilli</taxon>
        <taxon>Bacillales</taxon>
        <taxon>Alicyclobacillaceae</taxon>
        <taxon>Tumebacillus</taxon>
    </lineage>
</organism>
<keyword evidence="11 17" id="KW-0547">Nucleotide-binding</keyword>
<keyword evidence="15 17" id="KW-0456">Lyase</keyword>
<feature type="binding site" evidence="17">
    <location>
        <position position="266"/>
    </location>
    <ligand>
        <name>Zn(2+)</name>
        <dbReference type="ChEBI" id="CHEBI:29105"/>
    </ligand>
</feature>
<comment type="pathway">
    <text evidence="4 17">Metabolic intermediate biosynthesis; chorismate biosynthesis; chorismate from D-erythrose 4-phosphate and phosphoenolpyruvate: step 2/7.</text>
</comment>
<comment type="caution">
    <text evidence="17">Lacks conserved residue(s) required for the propagation of feature annotation.</text>
</comment>
<dbReference type="CDD" id="cd08195">
    <property type="entry name" value="DHQS"/>
    <property type="match status" value="1"/>
</dbReference>
<evidence type="ECO:0000256" key="1">
    <source>
        <dbReference type="ARBA" id="ARBA00001393"/>
    </source>
</evidence>
<evidence type="ECO:0000259" key="18">
    <source>
        <dbReference type="Pfam" id="PF01761"/>
    </source>
</evidence>
<keyword evidence="21" id="KW-1185">Reference proteome</keyword>
<dbReference type="GO" id="GO:0003856">
    <property type="term" value="F:3-dehydroquinate synthase activity"/>
    <property type="evidence" value="ECO:0007669"/>
    <property type="project" value="UniProtKB-EC"/>
</dbReference>
<dbReference type="PIRSF" id="PIRSF001455">
    <property type="entry name" value="DHQ_synth"/>
    <property type="match status" value="1"/>
</dbReference>
<feature type="binding site" evidence="17">
    <location>
        <begin position="133"/>
        <end position="134"/>
    </location>
    <ligand>
        <name>NAD(+)</name>
        <dbReference type="ChEBI" id="CHEBI:57540"/>
    </ligand>
</feature>
<comment type="cofactor">
    <cofactor evidence="2 17">
        <name>NAD(+)</name>
        <dbReference type="ChEBI" id="CHEBI:57540"/>
    </cofactor>
</comment>
<evidence type="ECO:0000313" key="20">
    <source>
        <dbReference type="EMBL" id="MBL0387968.1"/>
    </source>
</evidence>
<dbReference type="InterPro" id="IPR030960">
    <property type="entry name" value="DHQS/DOIS_N"/>
</dbReference>
<feature type="binding site" evidence="17">
    <location>
        <position position="145"/>
    </location>
    <ligand>
        <name>NAD(+)</name>
        <dbReference type="ChEBI" id="CHEBI:57540"/>
    </ligand>
</feature>
<keyword evidence="14 17" id="KW-0057">Aromatic amino acid biosynthesis</keyword>
<keyword evidence="16 17" id="KW-0170">Cobalt</keyword>
<dbReference type="SUPFAM" id="SSF56796">
    <property type="entry name" value="Dehydroquinate synthase-like"/>
    <property type="match status" value="1"/>
</dbReference>
<protein>
    <recommendedName>
        <fullName evidence="7 17">3-dehydroquinate synthase</fullName>
        <shortName evidence="17">DHQS</shortName>
        <ecNumber evidence="6 17">4.2.3.4</ecNumber>
    </recommendedName>
</protein>
<keyword evidence="12 17" id="KW-0862">Zinc</keyword>
<evidence type="ECO:0000256" key="15">
    <source>
        <dbReference type="ARBA" id="ARBA00023239"/>
    </source>
</evidence>
<comment type="subcellular location">
    <subcellularLocation>
        <location evidence="3 17">Cytoplasm</location>
    </subcellularLocation>
</comment>
<evidence type="ECO:0000256" key="17">
    <source>
        <dbReference type="HAMAP-Rule" id="MF_00110"/>
    </source>
</evidence>
<feature type="domain" description="3-dehydroquinate synthase C-terminal" evidence="19">
    <location>
        <begin position="184"/>
        <end position="327"/>
    </location>
</feature>
<feature type="domain" description="3-dehydroquinate synthase N-terminal" evidence="18">
    <location>
        <begin position="71"/>
        <end position="182"/>
    </location>
</feature>
<keyword evidence="13 17" id="KW-0520">NAD</keyword>
<accession>A0ABS1JCH0</accession>
<dbReference type="PANTHER" id="PTHR43622:SF7">
    <property type="entry name" value="3-DEHYDROQUINATE SYNTHASE, CHLOROPLASTIC"/>
    <property type="match status" value="1"/>
</dbReference>
<comment type="catalytic activity">
    <reaction evidence="1 17">
        <text>7-phospho-2-dehydro-3-deoxy-D-arabino-heptonate = 3-dehydroquinate + phosphate</text>
        <dbReference type="Rhea" id="RHEA:21968"/>
        <dbReference type="ChEBI" id="CHEBI:32364"/>
        <dbReference type="ChEBI" id="CHEBI:43474"/>
        <dbReference type="ChEBI" id="CHEBI:58394"/>
        <dbReference type="EC" id="4.2.3.4"/>
    </reaction>
</comment>
<evidence type="ECO:0000256" key="4">
    <source>
        <dbReference type="ARBA" id="ARBA00004661"/>
    </source>
</evidence>
<evidence type="ECO:0000256" key="6">
    <source>
        <dbReference type="ARBA" id="ARBA00013031"/>
    </source>
</evidence>
<dbReference type="HAMAP" id="MF_00110">
    <property type="entry name" value="DHQ_synthase"/>
    <property type="match status" value="1"/>
</dbReference>
<evidence type="ECO:0000256" key="3">
    <source>
        <dbReference type="ARBA" id="ARBA00004496"/>
    </source>
</evidence>
<keyword evidence="10 17" id="KW-0479">Metal-binding</keyword>
<dbReference type="Proteomes" id="UP000602284">
    <property type="component" value="Unassembled WGS sequence"/>
</dbReference>
<evidence type="ECO:0000256" key="10">
    <source>
        <dbReference type="ARBA" id="ARBA00022723"/>
    </source>
</evidence>
<evidence type="ECO:0000313" key="21">
    <source>
        <dbReference type="Proteomes" id="UP000602284"/>
    </source>
</evidence>
<feature type="binding site" evidence="17">
    <location>
        <begin position="109"/>
        <end position="113"/>
    </location>
    <ligand>
        <name>NAD(+)</name>
        <dbReference type="ChEBI" id="CHEBI:57540"/>
    </ligand>
</feature>
<evidence type="ECO:0000256" key="5">
    <source>
        <dbReference type="ARBA" id="ARBA00005412"/>
    </source>
</evidence>
<dbReference type="InterPro" id="IPR016037">
    <property type="entry name" value="DHQ_synth_AroB"/>
</dbReference>
<keyword evidence="8 17" id="KW-0963">Cytoplasm</keyword>
<evidence type="ECO:0000256" key="2">
    <source>
        <dbReference type="ARBA" id="ARBA00001911"/>
    </source>
</evidence>
<name>A0ABS1JCH0_9BACL</name>
<dbReference type="Pfam" id="PF01761">
    <property type="entry name" value="DHQ_synthase"/>
    <property type="match status" value="1"/>
</dbReference>
<dbReference type="EC" id="4.2.3.4" evidence="6 17"/>
<dbReference type="Gene3D" id="3.40.50.1970">
    <property type="match status" value="1"/>
</dbReference>
<comment type="caution">
    <text evidence="20">The sequence shown here is derived from an EMBL/GenBank/DDBJ whole genome shotgun (WGS) entry which is preliminary data.</text>
</comment>
<comment type="function">
    <text evidence="17">Catalyzes the conversion of 3-deoxy-D-arabino-heptulosonate 7-phosphate (DAHP) to dehydroquinate (DHQ).</text>
</comment>
<dbReference type="EMBL" id="JAEQNB010000004">
    <property type="protein sequence ID" value="MBL0387968.1"/>
    <property type="molecule type" value="Genomic_DNA"/>
</dbReference>
<keyword evidence="9 17" id="KW-0028">Amino-acid biosynthesis</keyword>
<evidence type="ECO:0000259" key="19">
    <source>
        <dbReference type="Pfam" id="PF24621"/>
    </source>
</evidence>
<dbReference type="PANTHER" id="PTHR43622">
    <property type="entry name" value="3-DEHYDROQUINATE SYNTHASE"/>
    <property type="match status" value="1"/>
</dbReference>
<comment type="cofactor">
    <cofactor evidence="17">
        <name>Co(2+)</name>
        <dbReference type="ChEBI" id="CHEBI:48828"/>
    </cofactor>
    <cofactor evidence="17">
        <name>Zn(2+)</name>
        <dbReference type="ChEBI" id="CHEBI:29105"/>
    </cofactor>
    <text evidence="17">Binds 1 divalent metal cation per subunit. Can use either Co(2+) or Zn(2+).</text>
</comment>
<evidence type="ECO:0000256" key="14">
    <source>
        <dbReference type="ARBA" id="ARBA00023141"/>
    </source>
</evidence>
<evidence type="ECO:0000256" key="8">
    <source>
        <dbReference type="ARBA" id="ARBA00022490"/>
    </source>
</evidence>
<evidence type="ECO:0000256" key="11">
    <source>
        <dbReference type="ARBA" id="ARBA00022741"/>
    </source>
</evidence>
<feature type="binding site" evidence="17">
    <location>
        <position position="187"/>
    </location>
    <ligand>
        <name>Zn(2+)</name>
        <dbReference type="ChEBI" id="CHEBI:29105"/>
    </ligand>
</feature>
<evidence type="ECO:0000256" key="7">
    <source>
        <dbReference type="ARBA" id="ARBA00017684"/>
    </source>
</evidence>
<dbReference type="NCBIfam" id="TIGR01357">
    <property type="entry name" value="aroB"/>
    <property type="match status" value="1"/>
</dbReference>
<feature type="binding site" evidence="17">
    <location>
        <position position="250"/>
    </location>
    <ligand>
        <name>Zn(2+)</name>
        <dbReference type="ChEBI" id="CHEBI:29105"/>
    </ligand>
</feature>
<dbReference type="Gene3D" id="1.20.1090.10">
    <property type="entry name" value="Dehydroquinate synthase-like - alpha domain"/>
    <property type="match status" value="1"/>
</dbReference>
<dbReference type="InterPro" id="IPR050071">
    <property type="entry name" value="Dehydroquinate_synthase"/>
</dbReference>
<proteinExistence type="inferred from homology"/>
<reference evidence="20 21" key="1">
    <citation type="submission" date="2021-01" db="EMBL/GenBank/DDBJ databases">
        <title>Tumebacillus sp. strain ITR2 16S ribosomal RNA gene Genome sequencing and assembly.</title>
        <authorList>
            <person name="Kang M."/>
        </authorList>
    </citation>
    <scope>NUCLEOTIDE SEQUENCE [LARGE SCALE GENOMIC DNA]</scope>
    <source>
        <strain evidence="20 21">ITR2</strain>
    </source>
</reference>
<dbReference type="InterPro" id="IPR030963">
    <property type="entry name" value="DHQ_synth_fam"/>
</dbReference>
<evidence type="ECO:0000256" key="12">
    <source>
        <dbReference type="ARBA" id="ARBA00022833"/>
    </source>
</evidence>
<dbReference type="InterPro" id="IPR056179">
    <property type="entry name" value="DHQS_C"/>
</dbReference>
<dbReference type="RefSeq" id="WP_201636463.1">
    <property type="nucleotide sequence ID" value="NZ_JAEQNB010000004.1"/>
</dbReference>
<comment type="similarity">
    <text evidence="5 17">Belongs to the sugar phosphate cyclases superfamily. Dehydroquinate synthase family.</text>
</comment>
<gene>
    <name evidence="17 20" type="primary">aroB</name>
    <name evidence="20" type="ORF">JJB07_15105</name>
</gene>
<evidence type="ECO:0000256" key="16">
    <source>
        <dbReference type="ARBA" id="ARBA00023285"/>
    </source>
</evidence>
<dbReference type="Pfam" id="PF24621">
    <property type="entry name" value="DHQS_C"/>
    <property type="match status" value="1"/>
</dbReference>
<sequence length="363" mass="39097">MIRERVEVAGRPYEIVIGPDVLARTGTFLQELGVKTSSKHLVITDENVASKGHLEKVTSSLMELGFTYDVYIIPPGEESKSLERATEAYEAAYRAGLDRRSVVLALGGGVVGDFAGFIAATYMRGVDFVQLPTTLLAHDSAVGGKVAVNLAHAKNLIGAFHQPLAVLYDTEALKTLPVRELRSGLAEAIKHGLIQDGALFDWILEHVEEILRVDDAVMAELLARSCRVKTSVVAEDERENGLRAILNFGHTIGHAVEGLMEYEYTHGECVGLGMVAAAELSVELGLCTPLVAEDVEDAVEKAGLPTRIPAKLSADELIASMRQDKKATGGTLTFVLLTGKGSVVIDKDVPEETVRAVIERKRG</sequence>
<feature type="binding site" evidence="17">
    <location>
        <position position="154"/>
    </location>
    <ligand>
        <name>NAD(+)</name>
        <dbReference type="ChEBI" id="CHEBI:57540"/>
    </ligand>
</feature>
<evidence type="ECO:0000256" key="9">
    <source>
        <dbReference type="ARBA" id="ARBA00022605"/>
    </source>
</evidence>